<gene>
    <name evidence="1" type="ORF">MQP27_38485</name>
</gene>
<name>A0ABS9YK71_9ACTN</name>
<dbReference type="RefSeq" id="WP_242774066.1">
    <property type="nucleotide sequence ID" value="NZ_JALDAY010000013.1"/>
</dbReference>
<reference evidence="1" key="1">
    <citation type="submission" date="2022-03" db="EMBL/GenBank/DDBJ databases">
        <title>Streptomyces 7R015 and 7R016 isolated from Barleria lupulina in Thailand.</title>
        <authorList>
            <person name="Kanchanasin P."/>
            <person name="Phongsopitanun W."/>
            <person name="Tanasupawat S."/>
        </authorList>
    </citation>
    <scope>NUCLEOTIDE SEQUENCE</scope>
    <source>
        <strain evidence="1">7R015</strain>
    </source>
</reference>
<proteinExistence type="predicted"/>
<evidence type="ECO:0000313" key="1">
    <source>
        <dbReference type="EMBL" id="MCI3276970.1"/>
    </source>
</evidence>
<sequence length="184" mass="19497">MAAVLGAAVGAFGTGAAALTSGWLGARTARQQIVAQHMHADQQRRFEHARDRREPRSQAYADLIAQTQKVGALINVMNRAEVYPADGVHEVMEQVTQLLRCFARVAVEGPISVVDSAGYVGEAASGCRDVVAALVSLPGASPELQAMSRAELVERCREDVESLAANLAVFVSEAREALDDNGAP</sequence>
<keyword evidence="2" id="KW-1185">Reference proteome</keyword>
<protein>
    <submittedName>
        <fullName evidence="1">Uncharacterized protein</fullName>
    </submittedName>
</protein>
<comment type="caution">
    <text evidence="1">The sequence shown here is derived from an EMBL/GenBank/DDBJ whole genome shotgun (WGS) entry which is preliminary data.</text>
</comment>
<dbReference type="EMBL" id="JALDAY010000013">
    <property type="protein sequence ID" value="MCI3276970.1"/>
    <property type="molecule type" value="Genomic_DNA"/>
</dbReference>
<accession>A0ABS9YK71</accession>
<dbReference type="Proteomes" id="UP001165269">
    <property type="component" value="Unassembled WGS sequence"/>
</dbReference>
<evidence type="ECO:0000313" key="2">
    <source>
        <dbReference type="Proteomes" id="UP001165269"/>
    </source>
</evidence>
<organism evidence="1 2">
    <name type="scientific">Streptomyces cylindrosporus</name>
    <dbReference type="NCBI Taxonomy" id="2927583"/>
    <lineage>
        <taxon>Bacteria</taxon>
        <taxon>Bacillati</taxon>
        <taxon>Actinomycetota</taxon>
        <taxon>Actinomycetes</taxon>
        <taxon>Kitasatosporales</taxon>
        <taxon>Streptomycetaceae</taxon>
        <taxon>Streptomyces</taxon>
    </lineage>
</organism>